<dbReference type="InterPro" id="IPR006015">
    <property type="entry name" value="Universal_stress_UspA"/>
</dbReference>
<protein>
    <recommendedName>
        <fullName evidence="2">Universal stress protein</fullName>
    </recommendedName>
</protein>
<dbReference type="PIRSF" id="PIRSF006276">
    <property type="entry name" value="UspA"/>
    <property type="match status" value="1"/>
</dbReference>
<dbReference type="Pfam" id="PF00582">
    <property type="entry name" value="Usp"/>
    <property type="match status" value="1"/>
</dbReference>
<dbReference type="PANTHER" id="PTHR46268">
    <property type="entry name" value="STRESS RESPONSE PROTEIN NHAX"/>
    <property type="match status" value="1"/>
</dbReference>
<evidence type="ECO:0000259" key="3">
    <source>
        <dbReference type="Pfam" id="PF00582"/>
    </source>
</evidence>
<dbReference type="Gene3D" id="3.40.50.620">
    <property type="entry name" value="HUPs"/>
    <property type="match status" value="1"/>
</dbReference>
<evidence type="ECO:0000313" key="5">
    <source>
        <dbReference type="Proteomes" id="UP000641386"/>
    </source>
</evidence>
<proteinExistence type="inferred from homology"/>
<evidence type="ECO:0000313" key="4">
    <source>
        <dbReference type="EMBL" id="GHF09536.1"/>
    </source>
</evidence>
<dbReference type="CDD" id="cd00293">
    <property type="entry name" value="USP-like"/>
    <property type="match status" value="1"/>
</dbReference>
<gene>
    <name evidence="4" type="ORF">GCM10014715_76660</name>
</gene>
<accession>A0A919AIL3</accession>
<dbReference type="InterPro" id="IPR014729">
    <property type="entry name" value="Rossmann-like_a/b/a_fold"/>
</dbReference>
<reference evidence="4" key="1">
    <citation type="journal article" date="2014" name="Int. J. Syst. Evol. Microbiol.">
        <title>Complete genome sequence of Corynebacterium casei LMG S-19264T (=DSM 44701T), isolated from a smear-ripened cheese.</title>
        <authorList>
            <consortium name="US DOE Joint Genome Institute (JGI-PGF)"/>
            <person name="Walter F."/>
            <person name="Albersmeier A."/>
            <person name="Kalinowski J."/>
            <person name="Ruckert C."/>
        </authorList>
    </citation>
    <scope>NUCLEOTIDE SEQUENCE</scope>
    <source>
        <strain evidence="4">JCM 3302</strain>
    </source>
</reference>
<dbReference type="Proteomes" id="UP000641386">
    <property type="component" value="Unassembled WGS sequence"/>
</dbReference>
<name>A0A919AIL3_9ACTN</name>
<reference evidence="4" key="2">
    <citation type="submission" date="2020-09" db="EMBL/GenBank/DDBJ databases">
        <authorList>
            <person name="Sun Q."/>
            <person name="Ohkuma M."/>
        </authorList>
    </citation>
    <scope>NUCLEOTIDE SEQUENCE</scope>
    <source>
        <strain evidence="4">JCM 3302</strain>
    </source>
</reference>
<evidence type="ECO:0000256" key="1">
    <source>
        <dbReference type="ARBA" id="ARBA00008791"/>
    </source>
</evidence>
<comment type="similarity">
    <text evidence="1 2">Belongs to the universal stress protein A family.</text>
</comment>
<dbReference type="EMBL" id="BNBC01000056">
    <property type="protein sequence ID" value="GHF09536.1"/>
    <property type="molecule type" value="Genomic_DNA"/>
</dbReference>
<feature type="domain" description="UspA" evidence="3">
    <location>
        <begin position="1"/>
        <end position="136"/>
    </location>
</feature>
<evidence type="ECO:0000256" key="2">
    <source>
        <dbReference type="PIRNR" id="PIRNR006276"/>
    </source>
</evidence>
<dbReference type="SUPFAM" id="SSF52402">
    <property type="entry name" value="Adenine nucleotide alpha hydrolases-like"/>
    <property type="match status" value="1"/>
</dbReference>
<comment type="caution">
    <text evidence="4">The sequence shown here is derived from an EMBL/GenBank/DDBJ whole genome shotgun (WGS) entry which is preliminary data.</text>
</comment>
<dbReference type="PRINTS" id="PR01438">
    <property type="entry name" value="UNVRSLSTRESS"/>
</dbReference>
<dbReference type="RefSeq" id="WP_189907420.1">
    <property type="nucleotide sequence ID" value="NZ_BNBC01000056.1"/>
</dbReference>
<organism evidence="4 5">
    <name type="scientific">Streptomyces spiralis</name>
    <dbReference type="NCBI Taxonomy" id="66376"/>
    <lineage>
        <taxon>Bacteria</taxon>
        <taxon>Bacillati</taxon>
        <taxon>Actinomycetota</taxon>
        <taxon>Actinomycetes</taxon>
        <taxon>Kitasatosporales</taxon>
        <taxon>Streptomycetaceae</taxon>
        <taxon>Streptomyces</taxon>
    </lineage>
</organism>
<dbReference type="AlphaFoldDB" id="A0A919AIL3"/>
<sequence length="145" mass="15563">MFRSILVAVDPSPVRHSVIHTAREMARLTGAEVHVVHIAATAIAWDTVVRVEEDPEAREVLEEALTALREAGVKADGELMHAATEQIPGAIAQAARQYQADLLVLGPHHRGTLAAFFNPRVSDAVAHASRVAVLLAPEAPDTDED</sequence>
<dbReference type="GO" id="GO:0005737">
    <property type="term" value="C:cytoplasm"/>
    <property type="evidence" value="ECO:0007669"/>
    <property type="project" value="UniProtKB-SubCell"/>
</dbReference>
<keyword evidence="5" id="KW-1185">Reference proteome</keyword>
<dbReference type="InterPro" id="IPR006016">
    <property type="entry name" value="UspA"/>
</dbReference>
<comment type="subcellular location">
    <subcellularLocation>
        <location evidence="2">Cytoplasm</location>
    </subcellularLocation>
</comment>
<keyword evidence="2" id="KW-0963">Cytoplasm</keyword>
<dbReference type="PANTHER" id="PTHR46268:SF6">
    <property type="entry name" value="UNIVERSAL STRESS PROTEIN UP12"/>
    <property type="match status" value="1"/>
</dbReference>